<comment type="caution">
    <text evidence="2">The sequence shown here is derived from an EMBL/GenBank/DDBJ whole genome shotgun (WGS) entry which is preliminary data.</text>
</comment>
<dbReference type="SMART" id="SM00506">
    <property type="entry name" value="A1pp"/>
    <property type="match status" value="1"/>
</dbReference>
<sequence length="148" mass="15525">MIKIEVQQGDITQLELDALVNAANNRLWMGGGVAGALKKAGGKEIEAEAVKKGPIPVGEAVVTGAGKLKAKYIIHAAVMGPDLKTDAKKVREATKNSLLSGDELGIKSIAFPALGTGVGGFPLNECARIMIDEVWQYSARKTGLEKVV</sequence>
<dbReference type="Pfam" id="PF01661">
    <property type="entry name" value="Macro"/>
    <property type="match status" value="1"/>
</dbReference>
<reference evidence="2" key="1">
    <citation type="journal article" date="2014" name="Front. Microbiol.">
        <title>High frequency of phylogenetically diverse reductive dehalogenase-homologous genes in deep subseafloor sedimentary metagenomes.</title>
        <authorList>
            <person name="Kawai M."/>
            <person name="Futagami T."/>
            <person name="Toyoda A."/>
            <person name="Takaki Y."/>
            <person name="Nishi S."/>
            <person name="Hori S."/>
            <person name="Arai W."/>
            <person name="Tsubouchi T."/>
            <person name="Morono Y."/>
            <person name="Uchiyama I."/>
            <person name="Ito T."/>
            <person name="Fujiyama A."/>
            <person name="Inagaki F."/>
            <person name="Takami H."/>
        </authorList>
    </citation>
    <scope>NUCLEOTIDE SEQUENCE</scope>
    <source>
        <strain evidence="2">Expedition CK06-06</strain>
    </source>
</reference>
<dbReference type="AlphaFoldDB" id="X1RPU6"/>
<evidence type="ECO:0000259" key="1">
    <source>
        <dbReference type="PROSITE" id="PS51154"/>
    </source>
</evidence>
<name>X1RPU6_9ZZZZ</name>
<evidence type="ECO:0000313" key="2">
    <source>
        <dbReference type="EMBL" id="GAI57524.1"/>
    </source>
</evidence>
<dbReference type="InterPro" id="IPR043472">
    <property type="entry name" value="Macro_dom-like"/>
</dbReference>
<dbReference type="PANTHER" id="PTHR11106:SF111">
    <property type="entry name" value="MACRO DOMAIN-CONTAINING PROTEIN"/>
    <property type="match status" value="1"/>
</dbReference>
<feature type="non-terminal residue" evidence="2">
    <location>
        <position position="148"/>
    </location>
</feature>
<protein>
    <recommendedName>
        <fullName evidence="1">Macro domain-containing protein</fullName>
    </recommendedName>
</protein>
<dbReference type="Gene3D" id="3.40.220.10">
    <property type="entry name" value="Leucine Aminopeptidase, subunit E, domain 1"/>
    <property type="match status" value="1"/>
</dbReference>
<dbReference type="SUPFAM" id="SSF52949">
    <property type="entry name" value="Macro domain-like"/>
    <property type="match status" value="1"/>
</dbReference>
<organism evidence="2">
    <name type="scientific">marine sediment metagenome</name>
    <dbReference type="NCBI Taxonomy" id="412755"/>
    <lineage>
        <taxon>unclassified sequences</taxon>
        <taxon>metagenomes</taxon>
        <taxon>ecological metagenomes</taxon>
    </lineage>
</organism>
<proteinExistence type="predicted"/>
<accession>X1RPU6</accession>
<dbReference type="PROSITE" id="PS51154">
    <property type="entry name" value="MACRO"/>
    <property type="match status" value="1"/>
</dbReference>
<dbReference type="EMBL" id="BARV01035504">
    <property type="protein sequence ID" value="GAI57524.1"/>
    <property type="molecule type" value="Genomic_DNA"/>
</dbReference>
<dbReference type="InterPro" id="IPR002589">
    <property type="entry name" value="Macro_dom"/>
</dbReference>
<feature type="domain" description="Macro" evidence="1">
    <location>
        <begin position="1"/>
        <end position="148"/>
    </location>
</feature>
<gene>
    <name evidence="2" type="ORF">S06H3_55393</name>
</gene>
<dbReference type="PANTHER" id="PTHR11106">
    <property type="entry name" value="GANGLIOSIDE INDUCED DIFFERENTIATION ASSOCIATED PROTEIN 2-RELATED"/>
    <property type="match status" value="1"/>
</dbReference>